<evidence type="ECO:0000256" key="2">
    <source>
        <dbReference type="ARBA" id="ARBA00022475"/>
    </source>
</evidence>
<evidence type="ECO:0000256" key="9">
    <source>
        <dbReference type="PROSITE-ProRule" id="PRU00284"/>
    </source>
</evidence>
<evidence type="ECO:0000256" key="10">
    <source>
        <dbReference type="SAM" id="Phobius"/>
    </source>
</evidence>
<keyword evidence="4 10" id="KW-0812">Transmembrane</keyword>
<dbReference type="Gene3D" id="1.10.287.950">
    <property type="entry name" value="Methyl-accepting chemotaxis protein"/>
    <property type="match status" value="1"/>
</dbReference>
<dbReference type="PROSITE" id="PS50885">
    <property type="entry name" value="HAMP"/>
    <property type="match status" value="1"/>
</dbReference>
<name>A0ABU0YFH7_9PROT</name>
<feature type="domain" description="Methyl-accepting transducer" evidence="11">
    <location>
        <begin position="304"/>
        <end position="526"/>
    </location>
</feature>
<organism evidence="14 15">
    <name type="scientific">Dongia sedimenti</name>
    <dbReference type="NCBI Taxonomy" id="3064282"/>
    <lineage>
        <taxon>Bacteria</taxon>
        <taxon>Pseudomonadati</taxon>
        <taxon>Pseudomonadota</taxon>
        <taxon>Alphaproteobacteria</taxon>
        <taxon>Rhodospirillales</taxon>
        <taxon>Dongiaceae</taxon>
        <taxon>Dongia</taxon>
    </lineage>
</organism>
<dbReference type="SMART" id="SM01049">
    <property type="entry name" value="Cache_2"/>
    <property type="match status" value="1"/>
</dbReference>
<feature type="domain" description="HAMP" evidence="13">
    <location>
        <begin position="210"/>
        <end position="263"/>
    </location>
</feature>
<comment type="similarity">
    <text evidence="8">Belongs to the methyl-accepting chemotaxis (MCP) protein family.</text>
</comment>
<dbReference type="Gene3D" id="1.10.8.500">
    <property type="entry name" value="HAMP domain in histidine kinase"/>
    <property type="match status" value="1"/>
</dbReference>
<evidence type="ECO:0000256" key="3">
    <source>
        <dbReference type="ARBA" id="ARBA00022519"/>
    </source>
</evidence>
<proteinExistence type="inferred from homology"/>
<evidence type="ECO:0000256" key="5">
    <source>
        <dbReference type="ARBA" id="ARBA00022989"/>
    </source>
</evidence>
<dbReference type="Pfam" id="PF00015">
    <property type="entry name" value="MCPsignal"/>
    <property type="match status" value="1"/>
</dbReference>
<feature type="domain" description="T-SNARE coiled-coil homology" evidence="12">
    <location>
        <begin position="456"/>
        <end position="518"/>
    </location>
</feature>
<dbReference type="Gene3D" id="3.30.450.20">
    <property type="entry name" value="PAS domain"/>
    <property type="match status" value="1"/>
</dbReference>
<dbReference type="InterPro" id="IPR004090">
    <property type="entry name" value="Chemotax_Me-accpt_rcpt"/>
</dbReference>
<dbReference type="Proteomes" id="UP001230156">
    <property type="component" value="Unassembled WGS sequence"/>
</dbReference>
<dbReference type="InterPro" id="IPR003660">
    <property type="entry name" value="HAMP_dom"/>
</dbReference>
<dbReference type="CDD" id="cd06225">
    <property type="entry name" value="HAMP"/>
    <property type="match status" value="1"/>
</dbReference>
<dbReference type="InterPro" id="IPR004089">
    <property type="entry name" value="MCPsignal_dom"/>
</dbReference>
<evidence type="ECO:0000256" key="8">
    <source>
        <dbReference type="ARBA" id="ARBA00029447"/>
    </source>
</evidence>
<evidence type="ECO:0000256" key="4">
    <source>
        <dbReference type="ARBA" id="ARBA00022692"/>
    </source>
</evidence>
<evidence type="ECO:0000256" key="6">
    <source>
        <dbReference type="ARBA" id="ARBA00023136"/>
    </source>
</evidence>
<evidence type="ECO:0000259" key="12">
    <source>
        <dbReference type="PROSITE" id="PS50192"/>
    </source>
</evidence>
<dbReference type="PANTHER" id="PTHR32089:SF112">
    <property type="entry name" value="LYSOZYME-LIKE PROTEIN-RELATED"/>
    <property type="match status" value="1"/>
</dbReference>
<evidence type="ECO:0000259" key="13">
    <source>
        <dbReference type="PROSITE" id="PS50885"/>
    </source>
</evidence>
<keyword evidence="2" id="KW-1003">Cell membrane</keyword>
<protein>
    <submittedName>
        <fullName evidence="14">Methyl-accepting chemotaxis protein</fullName>
    </submittedName>
</protein>
<evidence type="ECO:0000256" key="7">
    <source>
        <dbReference type="ARBA" id="ARBA00023224"/>
    </source>
</evidence>
<evidence type="ECO:0000313" key="15">
    <source>
        <dbReference type="Proteomes" id="UP001230156"/>
    </source>
</evidence>
<evidence type="ECO:0000256" key="1">
    <source>
        <dbReference type="ARBA" id="ARBA00004429"/>
    </source>
</evidence>
<keyword evidence="6 10" id="KW-0472">Membrane</keyword>
<dbReference type="Pfam" id="PF00672">
    <property type="entry name" value="HAMP"/>
    <property type="match status" value="1"/>
</dbReference>
<keyword evidence="3" id="KW-0997">Cell inner membrane</keyword>
<dbReference type="RefSeq" id="WP_379953860.1">
    <property type="nucleotide sequence ID" value="NZ_JAUYVI010000001.1"/>
</dbReference>
<gene>
    <name evidence="14" type="ORF">Q8A70_02260</name>
</gene>
<dbReference type="PROSITE" id="PS50192">
    <property type="entry name" value="T_SNARE"/>
    <property type="match status" value="1"/>
</dbReference>
<dbReference type="SMART" id="SM00304">
    <property type="entry name" value="HAMP"/>
    <property type="match status" value="1"/>
</dbReference>
<comment type="caution">
    <text evidence="14">The sequence shown here is derived from an EMBL/GenBank/DDBJ whole genome shotgun (WGS) entry which is preliminary data.</text>
</comment>
<dbReference type="SMART" id="SM00283">
    <property type="entry name" value="MA"/>
    <property type="match status" value="1"/>
</dbReference>
<comment type="subcellular location">
    <subcellularLocation>
        <location evidence="1">Cell inner membrane</location>
        <topology evidence="1">Multi-pass membrane protein</topology>
    </subcellularLocation>
</comment>
<dbReference type="InterPro" id="IPR033480">
    <property type="entry name" value="sCache_2"/>
</dbReference>
<keyword evidence="5 10" id="KW-1133">Transmembrane helix</keyword>
<feature type="transmembrane region" description="Helical" evidence="10">
    <location>
        <begin position="12"/>
        <end position="31"/>
    </location>
</feature>
<dbReference type="InterPro" id="IPR000727">
    <property type="entry name" value="T_SNARE_dom"/>
</dbReference>
<dbReference type="PANTHER" id="PTHR32089">
    <property type="entry name" value="METHYL-ACCEPTING CHEMOTAXIS PROTEIN MCPB"/>
    <property type="match status" value="1"/>
</dbReference>
<evidence type="ECO:0000259" key="11">
    <source>
        <dbReference type="PROSITE" id="PS50111"/>
    </source>
</evidence>
<keyword evidence="15" id="KW-1185">Reference proteome</keyword>
<feature type="transmembrane region" description="Helical" evidence="10">
    <location>
        <begin position="186"/>
        <end position="209"/>
    </location>
</feature>
<dbReference type="PROSITE" id="PS50111">
    <property type="entry name" value="CHEMOTAXIS_TRANSDUC_2"/>
    <property type="match status" value="1"/>
</dbReference>
<dbReference type="Pfam" id="PF17200">
    <property type="entry name" value="sCache_2"/>
    <property type="match status" value="1"/>
</dbReference>
<accession>A0ABU0YFH7</accession>
<evidence type="ECO:0000313" key="14">
    <source>
        <dbReference type="EMBL" id="MDQ7246467.1"/>
    </source>
</evidence>
<dbReference type="PRINTS" id="PR00260">
    <property type="entry name" value="CHEMTRNSDUCR"/>
</dbReference>
<dbReference type="SUPFAM" id="SSF58104">
    <property type="entry name" value="Methyl-accepting chemotaxis protein (MCP) signaling domain"/>
    <property type="match status" value="1"/>
</dbReference>
<reference evidence="15" key="1">
    <citation type="submission" date="2023-08" db="EMBL/GenBank/DDBJ databases">
        <title>Rhodospirillaceae gen. nov., a novel taxon isolated from the Yangtze River Yuezi River estuary sludge.</title>
        <authorList>
            <person name="Ruan L."/>
        </authorList>
    </citation>
    <scope>NUCLEOTIDE SEQUENCE [LARGE SCALE GENOMIC DNA]</scope>
    <source>
        <strain evidence="15">R-7</strain>
    </source>
</reference>
<sequence length="560" mass="59157">MLKRVKIQHRIAAVILLMTLGLIAIMSVSLMELRDTLLKDRQTMVKQEVETVLGLIDSYAERAKKGELTVEQAQDQVREIVHKIRYGNGDYFFAYDLTGVAKIQAGKPESVGKNLIDLTDPDGVKLIARLIDAAKAGGGYVNYRFGRAGSDQPVPKVSYGGLAKDWGWMVGTGVYIDDVDAEFRHVAIQLVAIMAAVLVVGLGSAFFIARGITRPIKAITERMGRLSQGDLTIDTPYTGRGDEVGDLARSLGVFKDNALKMEAMRKAQEEAERKAEEERRAALLGMADDLEQSVAKLVGVLADSAGNMKSAATTMNGLTEQASHQATTIASGSHEASQSVQTVAAATEELTAAIGEINQQVTRCTVVSKEAVDAATAANADVESLTESAQRIGTVVGLINDIASQTNLLALNATIEAARAGEAGKGFAVVASEVKQLATQTAKATEEIAMLINGVRTMTDRSAVSIKKIAETIRGVDDIATAIAAAMQEQGAATAEIARNVEQAANATTDVSKTIAELSGATQEVGQSAGLVLLASDGVVQNAGSLKQQIVDFLTQVRAA</sequence>
<keyword evidence="7 9" id="KW-0807">Transducer</keyword>
<dbReference type="EMBL" id="JAUYVI010000001">
    <property type="protein sequence ID" value="MDQ7246467.1"/>
    <property type="molecule type" value="Genomic_DNA"/>
</dbReference>